<feature type="compositionally biased region" description="Polar residues" evidence="1">
    <location>
        <begin position="724"/>
        <end position="750"/>
    </location>
</feature>
<feature type="compositionally biased region" description="Basic and acidic residues" evidence="1">
    <location>
        <begin position="1435"/>
        <end position="1447"/>
    </location>
</feature>
<feature type="compositionally biased region" description="Acidic residues" evidence="1">
    <location>
        <begin position="1420"/>
        <end position="1431"/>
    </location>
</feature>
<protein>
    <submittedName>
        <fullName evidence="2">Uncharacterized protein</fullName>
    </submittedName>
</protein>
<feature type="compositionally biased region" description="Acidic residues" evidence="1">
    <location>
        <begin position="859"/>
        <end position="869"/>
    </location>
</feature>
<keyword evidence="3" id="KW-1185">Reference proteome</keyword>
<organism evidence="2 3">
    <name type="scientific">Meganyctiphanes norvegica</name>
    <name type="common">Northern krill</name>
    <name type="synonym">Thysanopoda norvegica</name>
    <dbReference type="NCBI Taxonomy" id="48144"/>
    <lineage>
        <taxon>Eukaryota</taxon>
        <taxon>Metazoa</taxon>
        <taxon>Ecdysozoa</taxon>
        <taxon>Arthropoda</taxon>
        <taxon>Crustacea</taxon>
        <taxon>Multicrustacea</taxon>
        <taxon>Malacostraca</taxon>
        <taxon>Eumalacostraca</taxon>
        <taxon>Eucarida</taxon>
        <taxon>Euphausiacea</taxon>
        <taxon>Euphausiidae</taxon>
        <taxon>Meganyctiphanes</taxon>
    </lineage>
</organism>
<feature type="compositionally biased region" description="Low complexity" evidence="1">
    <location>
        <begin position="1363"/>
        <end position="1374"/>
    </location>
</feature>
<dbReference type="EMBL" id="CAXKWB010014355">
    <property type="protein sequence ID" value="CAL4110278.1"/>
    <property type="molecule type" value="Genomic_DNA"/>
</dbReference>
<proteinExistence type="predicted"/>
<name>A0AAV2R591_MEGNR</name>
<feature type="region of interest" description="Disordered" evidence="1">
    <location>
        <begin position="157"/>
        <end position="182"/>
    </location>
</feature>
<sequence length="1447" mass="162409">MDNNEREFHTDTCGSRRTIVRSPNKRPPKTTYLTIIELEVFVQFMVRCSVGEERQVPWSQLPRPLWWPKKLPFRMPSASANSHQTRTTLIKLADMCYAYHGCQYLLQFCHSLVEQMPDSGYRFNDNRDGTTSMYHGTTGKLLVTFRNENREYDRFVTDVPAPSPRKHNKLLPERRSSSTPNGNAFIPPPDIYLCDKCENEFYSLKEVQAHEKKCVGEEAETEKLPTPEPEQPEEEQEPYGQVPFLSYFNMKPAAHTGLAPYMSPRKRNHSPPRKKSFGQNYLRYDSIELTSPLGRYILANSKFGSKYQASQYLVSMRYERHLHATPNADLTYNYKDRSNRWIVVWREKKDEQPWMHTYPFTKQDRKEKFWALKYGLNRRSRMLYRQCSKGPAPVVKLKRLQKRVLDRYTRKSHNDTAVCIDLTDEPIDQPVQPSMLAAALLNKNTLWISPAPQKPMPASVASAQRSGLSIRPMPASVAAAQAKPTAISPRISPNRPMPASVAAARAILAKQQQQQQAAARVAQAAAAAAAAFTEVDPLQITTAEQQQAGTMYVQQGLVNPHQLMWSANQTASQQLAAMQLPIVAGALPNISFVPIPPLNSSANAVNQVGNIKIKSESGVSIGKILSPVNKVRTNQQAVRTNTNIEVIELSSSDDEDSNKTTSRSEAANAPSQLDGLRQYPIMGAKVPESSKNSYPKNGNSHWSSQQKSHNKTSRRVVDLAINGQPPSISASSPNVSRAETSADPKSNVTLTCPEVRPNINTMRGKTSQCSNNEKQGQAMQIESGRCKTTRGKRCSESNDLNNRTESPYNLSSGSLLVDNEISFKTPFQVDEEVYFMSPRSVESQESDLSVSSSTKSDDSSLEDESLTEEETASSSGFVVNFFNKSMDFLKSLVATNSEKDDGSESNENSPLKRELERLMKDECAELKGYKNLKDLDLGGKRFTRRSVERELSLSKRQIDRRIRRTRKIRSYPDALTVSSGFEPALIESCHNSAVSEEVQNNTIDKLTNDSLSFATDVNGNSASYDSLHVPISHNLFDADNKAKAKMKLRYVNEPTMASAENYGIIPSSPSKNKGKERKKELYQLQADELKKMGFNPLLIVKAEMDENGNENTTLETKDPCLATRILEQRVGRFGDLSFQTLSDPDSNRKFQDHLKAESCSFVPVDQPIQSNARPISASVTHHRSYEKIGGSPMTSQLQQDLVNLNQQDLTEMANKHFPALTFKLSNGEFLDSVENADMVADSLSIQEVNFMEVNSFYGKSKSTLGMKNKDKISSSDCVANIMHDTNSLIKSVRSSTNNLDIKRLSVENTIVDGDQNQCQRQVNVNNITYSENEDRNSPVSSPKLCLLPKRKRSLGYEEEVLEENTNTETESSPNSKRKKGSKCSREVARLAADEWKEMRHLGFHPADLLSDQGEIVYLQFDDDDDDDDSNDNNDTSDKKEEQSVVVD</sequence>
<feature type="region of interest" description="Disordered" evidence="1">
    <location>
        <begin position="1358"/>
        <end position="1384"/>
    </location>
</feature>
<gene>
    <name evidence="2" type="ORF">MNOR_LOCUS19375</name>
</gene>
<feature type="compositionally biased region" description="Basic residues" evidence="1">
    <location>
        <begin position="264"/>
        <end position="276"/>
    </location>
</feature>
<evidence type="ECO:0000256" key="1">
    <source>
        <dbReference type="SAM" id="MobiDB-lite"/>
    </source>
</evidence>
<feature type="compositionally biased region" description="Polar residues" evidence="1">
    <location>
        <begin position="758"/>
        <end position="780"/>
    </location>
</feature>
<feature type="compositionally biased region" description="Polar residues" evidence="1">
    <location>
        <begin position="797"/>
        <end position="812"/>
    </location>
</feature>
<feature type="region of interest" description="Disordered" evidence="1">
    <location>
        <begin position="645"/>
        <end position="812"/>
    </location>
</feature>
<feature type="region of interest" description="Disordered" evidence="1">
    <location>
        <begin position="216"/>
        <end position="238"/>
    </location>
</feature>
<feature type="non-terminal residue" evidence="2">
    <location>
        <position position="1447"/>
    </location>
</feature>
<feature type="compositionally biased region" description="Low complexity" evidence="1">
    <location>
        <begin position="840"/>
        <end position="854"/>
    </location>
</feature>
<feature type="compositionally biased region" description="Basic and acidic residues" evidence="1">
    <location>
        <begin position="216"/>
        <end position="225"/>
    </location>
</feature>
<evidence type="ECO:0000313" key="3">
    <source>
        <dbReference type="Proteomes" id="UP001497623"/>
    </source>
</evidence>
<reference evidence="2 3" key="1">
    <citation type="submission" date="2024-05" db="EMBL/GenBank/DDBJ databases">
        <authorList>
            <person name="Wallberg A."/>
        </authorList>
    </citation>
    <scope>NUCLEOTIDE SEQUENCE [LARGE SCALE GENOMIC DNA]</scope>
</reference>
<feature type="region of interest" description="Disordered" evidence="1">
    <location>
        <begin position="1414"/>
        <end position="1447"/>
    </location>
</feature>
<feature type="region of interest" description="Disordered" evidence="1">
    <location>
        <begin position="840"/>
        <end position="869"/>
    </location>
</feature>
<feature type="compositionally biased region" description="Polar residues" evidence="1">
    <location>
        <begin position="689"/>
        <end position="707"/>
    </location>
</feature>
<evidence type="ECO:0000313" key="2">
    <source>
        <dbReference type="EMBL" id="CAL4110278.1"/>
    </source>
</evidence>
<comment type="caution">
    <text evidence="2">The sequence shown here is derived from an EMBL/GenBank/DDBJ whole genome shotgun (WGS) entry which is preliminary data.</text>
</comment>
<feature type="region of interest" description="Disordered" evidence="1">
    <location>
        <begin position="258"/>
        <end position="277"/>
    </location>
</feature>
<feature type="compositionally biased region" description="Polar residues" evidence="1">
    <location>
        <begin position="659"/>
        <end position="671"/>
    </location>
</feature>
<accession>A0AAV2R591</accession>
<dbReference type="Proteomes" id="UP001497623">
    <property type="component" value="Unassembled WGS sequence"/>
</dbReference>